<organism evidence="1">
    <name type="scientific">marine sediment metagenome</name>
    <dbReference type="NCBI Taxonomy" id="412755"/>
    <lineage>
        <taxon>unclassified sequences</taxon>
        <taxon>metagenomes</taxon>
        <taxon>ecological metagenomes</taxon>
    </lineage>
</organism>
<dbReference type="AlphaFoldDB" id="A0A0F9LPG2"/>
<comment type="caution">
    <text evidence="1">The sequence shown here is derived from an EMBL/GenBank/DDBJ whole genome shotgun (WGS) entry which is preliminary data.</text>
</comment>
<dbReference type="EMBL" id="LAZR01011985">
    <property type="protein sequence ID" value="KKM49012.1"/>
    <property type="molecule type" value="Genomic_DNA"/>
</dbReference>
<reference evidence="1" key="1">
    <citation type="journal article" date="2015" name="Nature">
        <title>Complex archaea that bridge the gap between prokaryotes and eukaryotes.</title>
        <authorList>
            <person name="Spang A."/>
            <person name="Saw J.H."/>
            <person name="Jorgensen S.L."/>
            <person name="Zaremba-Niedzwiedzka K."/>
            <person name="Martijn J."/>
            <person name="Lind A.E."/>
            <person name="van Eijk R."/>
            <person name="Schleper C."/>
            <person name="Guy L."/>
            <person name="Ettema T.J."/>
        </authorList>
    </citation>
    <scope>NUCLEOTIDE SEQUENCE</scope>
</reference>
<sequence length="78" mass="8760">MYGFTLKETHHGNPGEKRILPKGMVVKLCLASNLPGDSPIKYWASPLHEFPWPIDTAEWSRDVGVGLYDKDVRVGLSH</sequence>
<evidence type="ECO:0000313" key="1">
    <source>
        <dbReference type="EMBL" id="KKM49012.1"/>
    </source>
</evidence>
<accession>A0A0F9LPG2</accession>
<name>A0A0F9LPG2_9ZZZZ</name>
<protein>
    <submittedName>
        <fullName evidence="1">Uncharacterized protein</fullName>
    </submittedName>
</protein>
<gene>
    <name evidence="1" type="ORF">LCGC14_1557130</name>
</gene>
<proteinExistence type="predicted"/>